<proteinExistence type="predicted"/>
<accession>A0A7S4AIP4</accession>
<organism evidence="1">
    <name type="scientific">Pseudo-nitzschia australis</name>
    <dbReference type="NCBI Taxonomy" id="44445"/>
    <lineage>
        <taxon>Eukaryota</taxon>
        <taxon>Sar</taxon>
        <taxon>Stramenopiles</taxon>
        <taxon>Ochrophyta</taxon>
        <taxon>Bacillariophyta</taxon>
        <taxon>Bacillariophyceae</taxon>
        <taxon>Bacillariophycidae</taxon>
        <taxon>Bacillariales</taxon>
        <taxon>Bacillariaceae</taxon>
        <taxon>Pseudo-nitzschia</taxon>
    </lineage>
</organism>
<dbReference type="AlphaFoldDB" id="A0A7S4AIP4"/>
<sequence length="175" mass="18864">MSKSIVASAASRCCNQLQLANFFSSAMSLSSPSLLTLTSTSTSTSTRAFSKAAFTFTTSRASIATRTKNTTILAMANNSSINTNSSSSIGNNSDIVRRSMAINRKVIDAKNARRLKIQQKKKKNANKVRAFCAVLPCRAVLYRAVPCRAVGFLFFFPGNGTKLILCISNRGECSL</sequence>
<evidence type="ECO:0000313" key="1">
    <source>
        <dbReference type="EMBL" id="CAE0716994.1"/>
    </source>
</evidence>
<dbReference type="EMBL" id="HBIX01013168">
    <property type="protein sequence ID" value="CAE0716994.1"/>
    <property type="molecule type" value="Transcribed_RNA"/>
</dbReference>
<reference evidence="1" key="1">
    <citation type="submission" date="2021-01" db="EMBL/GenBank/DDBJ databases">
        <authorList>
            <person name="Corre E."/>
            <person name="Pelletier E."/>
            <person name="Niang G."/>
            <person name="Scheremetjew M."/>
            <person name="Finn R."/>
            <person name="Kale V."/>
            <person name="Holt S."/>
            <person name="Cochrane G."/>
            <person name="Meng A."/>
            <person name="Brown T."/>
            <person name="Cohen L."/>
        </authorList>
    </citation>
    <scope>NUCLEOTIDE SEQUENCE</scope>
    <source>
        <strain evidence="1">10249 10 AB</strain>
    </source>
</reference>
<name>A0A7S4AIP4_9STRA</name>
<gene>
    <name evidence="1" type="ORF">PAUS00366_LOCUS9746</name>
</gene>
<protein>
    <submittedName>
        <fullName evidence="1">Uncharacterized protein</fullName>
    </submittedName>
</protein>